<dbReference type="InterPro" id="IPR047270">
    <property type="entry name" value="PH_ephexin"/>
</dbReference>
<comment type="subcellular location">
    <subcellularLocation>
        <location evidence="1">Cell projection</location>
    </subcellularLocation>
</comment>
<evidence type="ECO:0000259" key="6">
    <source>
        <dbReference type="PROSITE" id="PS50002"/>
    </source>
</evidence>
<dbReference type="InterPro" id="IPR035899">
    <property type="entry name" value="DBL_dom_sf"/>
</dbReference>
<dbReference type="GeneID" id="109903060"/>
<reference evidence="9" key="1">
    <citation type="submission" date="2025-08" db="UniProtKB">
        <authorList>
            <consortium name="Ensembl"/>
        </authorList>
    </citation>
    <scope>IDENTIFICATION</scope>
</reference>
<keyword evidence="2 4" id="KW-0728">SH3 domain</keyword>
<dbReference type="InterPro" id="IPR001452">
    <property type="entry name" value="SH3_domain"/>
</dbReference>
<feature type="compositionally biased region" description="Polar residues" evidence="5">
    <location>
        <begin position="61"/>
        <end position="101"/>
    </location>
</feature>
<reference evidence="9" key="2">
    <citation type="submission" date="2025-09" db="UniProtKB">
        <authorList>
            <consortium name="Ensembl"/>
        </authorList>
    </citation>
    <scope>IDENTIFICATION</scope>
</reference>
<organism evidence="9 10">
    <name type="scientific">Oncorhynchus kisutch</name>
    <name type="common">Coho salmon</name>
    <name type="synonym">Salmo kisutch</name>
    <dbReference type="NCBI Taxonomy" id="8019"/>
    <lineage>
        <taxon>Eukaryota</taxon>
        <taxon>Metazoa</taxon>
        <taxon>Chordata</taxon>
        <taxon>Craniata</taxon>
        <taxon>Vertebrata</taxon>
        <taxon>Euteleostomi</taxon>
        <taxon>Actinopterygii</taxon>
        <taxon>Neopterygii</taxon>
        <taxon>Teleostei</taxon>
        <taxon>Protacanthopterygii</taxon>
        <taxon>Salmoniformes</taxon>
        <taxon>Salmonidae</taxon>
        <taxon>Salmoninae</taxon>
        <taxon>Oncorhynchus</taxon>
    </lineage>
</organism>
<dbReference type="KEGG" id="oki:109903060"/>
<dbReference type="Pfam" id="PF22697">
    <property type="entry name" value="SOS1_NGEF_PH"/>
    <property type="match status" value="1"/>
</dbReference>
<dbReference type="PROSITE" id="PS50003">
    <property type="entry name" value="PH_DOMAIN"/>
    <property type="match status" value="1"/>
</dbReference>
<dbReference type="InterPro" id="IPR036028">
    <property type="entry name" value="SH3-like_dom_sf"/>
</dbReference>
<dbReference type="PANTHER" id="PTHR12845:SF10">
    <property type="entry name" value="EPHEXIN-1-LIKE"/>
    <property type="match status" value="1"/>
</dbReference>
<dbReference type="GO" id="GO:0042995">
    <property type="term" value="C:cell projection"/>
    <property type="evidence" value="ECO:0007669"/>
    <property type="project" value="UniProtKB-SubCell"/>
</dbReference>
<dbReference type="Pfam" id="PF00621">
    <property type="entry name" value="RhoGEF"/>
    <property type="match status" value="1"/>
</dbReference>
<dbReference type="InterPro" id="IPR011993">
    <property type="entry name" value="PH-like_dom_sf"/>
</dbReference>
<evidence type="ECO:0000313" key="9">
    <source>
        <dbReference type="Ensembl" id="ENSOKIP00005052910.1"/>
    </source>
</evidence>
<dbReference type="PROSITE" id="PS50010">
    <property type="entry name" value="DH_2"/>
    <property type="match status" value="1"/>
</dbReference>
<name>A0A8C7H3Q6_ONCKI</name>
<dbReference type="GeneTree" id="ENSGT01030000234571"/>
<dbReference type="SUPFAM" id="SSF50729">
    <property type="entry name" value="PH domain-like"/>
    <property type="match status" value="1"/>
</dbReference>
<dbReference type="SUPFAM" id="SSF48065">
    <property type="entry name" value="DBL homology domain (DH-domain)"/>
    <property type="match status" value="1"/>
</dbReference>
<dbReference type="RefSeq" id="XP_020355309.2">
    <property type="nucleotide sequence ID" value="XM_020499720.2"/>
</dbReference>
<dbReference type="Pfam" id="PF07653">
    <property type="entry name" value="SH3_2"/>
    <property type="match status" value="1"/>
</dbReference>
<keyword evidence="10" id="KW-1185">Reference proteome</keyword>
<feature type="domain" description="PH" evidence="7">
    <location>
        <begin position="637"/>
        <end position="751"/>
    </location>
</feature>
<dbReference type="InterPro" id="IPR047271">
    <property type="entry name" value="Ephexin-like"/>
</dbReference>
<dbReference type="PROSITE" id="PS50002">
    <property type="entry name" value="SH3"/>
    <property type="match status" value="1"/>
</dbReference>
<dbReference type="Proteomes" id="UP000694557">
    <property type="component" value="Unassembled WGS sequence"/>
</dbReference>
<evidence type="ECO:0000256" key="3">
    <source>
        <dbReference type="ARBA" id="ARBA00023273"/>
    </source>
</evidence>
<dbReference type="Ensembl" id="ENSOKIT00005055877.1">
    <property type="protein sequence ID" value="ENSOKIP00005052910.1"/>
    <property type="gene ID" value="ENSOKIG00005022333.1"/>
</dbReference>
<protein>
    <submittedName>
        <fullName evidence="9">Ephexin-1</fullName>
    </submittedName>
</protein>
<sequence length="857" mass="97315">MGTENTSGLLPTSLLPKGPFPYRVPPKPQPRWERWHWATDTVTVLRNTCTGEAGDHGQEKGQLTRNKSIPPLINSQGDSISSEVMTSGSSRIQSASSTTPAEEQWASIRFTPVPKPPLRVGPTPAEEQWASIGFTPVPKPRLRVEPTPAEEQWASIGFTPVPKPPLRVGPTPAEEQWASIGFTPVPKPPLRVGPTPAEEQWASIGFTPVPKPRLRDGPTPAEEQWASIGFTPVPKPRLRDGPTPAEEQWASIRFTPVPKPRLRDGPTPAVEEWASIRFTPVPKPPLRVGPTLNPHSRDSGLAAGHMEKPLCLHTNPVQRLPPPNKPLPTLKINSIVQRMVHMNTENRSSGSMVVIDTEGSGVDLHYTQLPRGSRERLNTAVTDKLKANCREKNGLLETLWQERKLVQESGILPYLNKQELLLQESMYEVVTTEQSYLERLGVAVNHFMKSSTLRLALSPRDHKSLFSSIAKIREISQKFLDAMKEELESNLLCDMLCDVIHRHTSSHFSAYVDYIRNMPYQEQTMHNLGRENPQIMEILRELQDDQRCYRLPLKSFLVLPFQRITRLKILIENILKSTERGSERQVSAEKALRALIKVVEACNREVGRMKMMEEIVHIANKTEFECKALPLVSSSRWLVRQGQLAQLSEKENIFGHRKLCHIYLFLFNDLLLVTTRKGMDRFVVRDHVHRSLIEVSEGLEEKEDLVCASWERMFCLALLKNQRGTTSQFLLQASTQAEKITWMEVLSHRVDGMEGIYEEWDCPQVRCTEVYVAQQPGELSVQLGDTINVIQKTADGFLEGRRLVDGERGWFPDYCAVQVTNEYVQRKHLRQRYHVLQTANRILNRRHTVPQATACFR</sequence>
<dbReference type="InterPro" id="IPR000219">
    <property type="entry name" value="DH_dom"/>
</dbReference>
<proteinExistence type="predicted"/>
<dbReference type="CDD" id="cd01221">
    <property type="entry name" value="PH_ephexin"/>
    <property type="match status" value="1"/>
</dbReference>
<dbReference type="SUPFAM" id="SSF50044">
    <property type="entry name" value="SH3-domain"/>
    <property type="match status" value="1"/>
</dbReference>
<dbReference type="InterPro" id="IPR001849">
    <property type="entry name" value="PH_domain"/>
</dbReference>
<dbReference type="SMART" id="SM00325">
    <property type="entry name" value="RhoGEF"/>
    <property type="match status" value="1"/>
</dbReference>
<keyword evidence="3" id="KW-0966">Cell projection</keyword>
<dbReference type="Gene3D" id="2.30.30.40">
    <property type="entry name" value="SH3 Domains"/>
    <property type="match status" value="1"/>
</dbReference>
<feature type="domain" description="SH3" evidence="6">
    <location>
        <begin position="760"/>
        <end position="821"/>
    </location>
</feature>
<accession>A0A8C7H3Q6</accession>
<feature type="domain" description="DH" evidence="8">
    <location>
        <begin position="421"/>
        <end position="605"/>
    </location>
</feature>
<evidence type="ECO:0000256" key="1">
    <source>
        <dbReference type="ARBA" id="ARBA00004316"/>
    </source>
</evidence>
<dbReference type="Gene3D" id="1.20.900.10">
    <property type="entry name" value="Dbl homology (DH) domain"/>
    <property type="match status" value="1"/>
</dbReference>
<dbReference type="Gene3D" id="2.30.29.30">
    <property type="entry name" value="Pleckstrin-homology domain (PH domain)/Phosphotyrosine-binding domain (PTB)"/>
    <property type="match status" value="1"/>
</dbReference>
<evidence type="ECO:0000256" key="4">
    <source>
        <dbReference type="PROSITE-ProRule" id="PRU00192"/>
    </source>
</evidence>
<evidence type="ECO:0000313" key="10">
    <source>
        <dbReference type="Proteomes" id="UP000694557"/>
    </source>
</evidence>
<feature type="region of interest" description="Disordered" evidence="5">
    <location>
        <begin position="50"/>
        <end position="103"/>
    </location>
</feature>
<evidence type="ECO:0000259" key="7">
    <source>
        <dbReference type="PROSITE" id="PS50003"/>
    </source>
</evidence>
<dbReference type="PANTHER" id="PTHR12845">
    <property type="entry name" value="GUANINE NUCLEOTIDE EXCHANGE FACTOR"/>
    <property type="match status" value="1"/>
</dbReference>
<gene>
    <name evidence="9" type="primary">LOC109903060</name>
</gene>
<dbReference type="GO" id="GO:0005085">
    <property type="term" value="F:guanyl-nucleotide exchange factor activity"/>
    <property type="evidence" value="ECO:0007669"/>
    <property type="project" value="InterPro"/>
</dbReference>
<evidence type="ECO:0000259" key="8">
    <source>
        <dbReference type="PROSITE" id="PS50010"/>
    </source>
</evidence>
<dbReference type="SMART" id="SM00326">
    <property type="entry name" value="SH3"/>
    <property type="match status" value="1"/>
</dbReference>
<dbReference type="InterPro" id="IPR055251">
    <property type="entry name" value="SOS1_NGEF_PH"/>
</dbReference>
<evidence type="ECO:0000256" key="2">
    <source>
        <dbReference type="ARBA" id="ARBA00022443"/>
    </source>
</evidence>
<dbReference type="AlphaFoldDB" id="A0A8C7H3Q6"/>
<dbReference type="CDD" id="cd00160">
    <property type="entry name" value="RhoGEF"/>
    <property type="match status" value="1"/>
</dbReference>
<evidence type="ECO:0000256" key="5">
    <source>
        <dbReference type="SAM" id="MobiDB-lite"/>
    </source>
</evidence>